<feature type="compositionally biased region" description="Polar residues" evidence="1">
    <location>
        <begin position="73"/>
        <end position="92"/>
    </location>
</feature>
<accession>A0A061ARS9</accession>
<dbReference type="AlphaFoldDB" id="A0A061ARS9"/>
<dbReference type="OrthoDB" id="2351920at2759"/>
<reference evidence="2" key="1">
    <citation type="journal article" date="2014" name="Genome Announc.">
        <title>Draft genome sequence of Rhodosporidium toruloides CECT1137, an oleaginous yeast of biotechnological interest.</title>
        <authorList>
            <person name="Morin N."/>
            <person name="Calcas X."/>
            <person name="Devillers H."/>
            <person name="Durrens P."/>
            <person name="Sherman D.J."/>
            <person name="Nicaud J.-M."/>
            <person name="Neuveglise C."/>
        </authorList>
    </citation>
    <scope>NUCLEOTIDE SEQUENCE</scope>
    <source>
        <strain evidence="2">CECT1137</strain>
    </source>
</reference>
<organism evidence="2">
    <name type="scientific">Rhodotorula toruloides</name>
    <name type="common">Yeast</name>
    <name type="synonym">Rhodosporidium toruloides</name>
    <dbReference type="NCBI Taxonomy" id="5286"/>
    <lineage>
        <taxon>Eukaryota</taxon>
        <taxon>Fungi</taxon>
        <taxon>Dikarya</taxon>
        <taxon>Basidiomycota</taxon>
        <taxon>Pucciniomycotina</taxon>
        <taxon>Microbotryomycetes</taxon>
        <taxon>Sporidiobolales</taxon>
        <taxon>Sporidiobolaceae</taxon>
        <taxon>Rhodotorula</taxon>
    </lineage>
</organism>
<name>A0A061ARS9_RHOTO</name>
<evidence type="ECO:0000256" key="1">
    <source>
        <dbReference type="SAM" id="MobiDB-lite"/>
    </source>
</evidence>
<protein>
    <submittedName>
        <fullName evidence="2">RHTO0S04e11166g1_1</fullName>
    </submittedName>
</protein>
<sequence>MGDGRYSWLNMPSGRAAHLLDEEDERLGWDLPDDDIQVPVHLLPPYQDEDDETVLPSQAHPSWPYGNPYKPNLLTSPSRRSKATSANPSSLFTPSTHATSLSTTLPTLELRDLFLRTTFGDAADRQWDEMYLPGLFGRRTRLEEEEDDEERDAIHNAHGDAGPPAGQNAADDEEGAGSDVEEGARMDEEGQQEQGLEGIQ</sequence>
<feature type="region of interest" description="Disordered" evidence="1">
    <location>
        <begin position="43"/>
        <end position="101"/>
    </location>
</feature>
<evidence type="ECO:0000313" key="2">
    <source>
        <dbReference type="EMBL" id="CDR39867.1"/>
    </source>
</evidence>
<feature type="region of interest" description="Disordered" evidence="1">
    <location>
        <begin position="142"/>
        <end position="200"/>
    </location>
</feature>
<feature type="compositionally biased region" description="Acidic residues" evidence="1">
    <location>
        <begin position="170"/>
        <end position="181"/>
    </location>
</feature>
<dbReference type="EMBL" id="LK052939">
    <property type="protein sequence ID" value="CDR39867.1"/>
    <property type="molecule type" value="Genomic_DNA"/>
</dbReference>
<gene>
    <name evidence="2" type="ORF">RHTO0S_04e11166g</name>
</gene>
<proteinExistence type="predicted"/>